<protein>
    <submittedName>
        <fullName evidence="1">Uncharacterized protein</fullName>
    </submittedName>
</protein>
<dbReference type="AlphaFoldDB" id="A0AAD7ZRG7"/>
<reference evidence="1" key="1">
    <citation type="journal article" date="2023" name="IScience">
        <title>Live-bearing cockroach genome reveals convergent evolutionary mechanisms linked to viviparity in insects and beyond.</title>
        <authorList>
            <person name="Fouks B."/>
            <person name="Harrison M.C."/>
            <person name="Mikhailova A.A."/>
            <person name="Marchal E."/>
            <person name="English S."/>
            <person name="Carruthers M."/>
            <person name="Jennings E.C."/>
            <person name="Chiamaka E.L."/>
            <person name="Frigard R.A."/>
            <person name="Pippel M."/>
            <person name="Attardo G.M."/>
            <person name="Benoit J.B."/>
            <person name="Bornberg-Bauer E."/>
            <person name="Tobe S.S."/>
        </authorList>
    </citation>
    <scope>NUCLEOTIDE SEQUENCE</scope>
    <source>
        <strain evidence="1">Stay&amp;Tobe</strain>
    </source>
</reference>
<name>A0AAD7ZRG7_DIPPU</name>
<reference evidence="1" key="2">
    <citation type="submission" date="2023-05" db="EMBL/GenBank/DDBJ databases">
        <authorList>
            <person name="Fouks B."/>
        </authorList>
    </citation>
    <scope>NUCLEOTIDE SEQUENCE</scope>
    <source>
        <strain evidence="1">Stay&amp;Tobe</strain>
        <tissue evidence="1">Testes</tissue>
    </source>
</reference>
<organism evidence="1 2">
    <name type="scientific">Diploptera punctata</name>
    <name type="common">Pacific beetle cockroach</name>
    <dbReference type="NCBI Taxonomy" id="6984"/>
    <lineage>
        <taxon>Eukaryota</taxon>
        <taxon>Metazoa</taxon>
        <taxon>Ecdysozoa</taxon>
        <taxon>Arthropoda</taxon>
        <taxon>Hexapoda</taxon>
        <taxon>Insecta</taxon>
        <taxon>Pterygota</taxon>
        <taxon>Neoptera</taxon>
        <taxon>Polyneoptera</taxon>
        <taxon>Dictyoptera</taxon>
        <taxon>Blattodea</taxon>
        <taxon>Blaberoidea</taxon>
        <taxon>Blaberidae</taxon>
        <taxon>Diplopterinae</taxon>
        <taxon>Diploptera</taxon>
    </lineage>
</organism>
<dbReference type="Proteomes" id="UP001233999">
    <property type="component" value="Unassembled WGS sequence"/>
</dbReference>
<gene>
    <name evidence="1" type="ORF">L9F63_002715</name>
</gene>
<sequence>NNYFLQHFIGMNGGKSGLAANKYTIDEEKYFKKNQTSTRSDIFLTLLSEFHPFSFHLENIHYHDEIDRPRVIAYL</sequence>
<dbReference type="EMBL" id="JASPKZ010007266">
    <property type="protein sequence ID" value="KAJ9585514.1"/>
    <property type="molecule type" value="Genomic_DNA"/>
</dbReference>
<feature type="non-terminal residue" evidence="1">
    <location>
        <position position="75"/>
    </location>
</feature>
<accession>A0AAD7ZRG7</accession>
<feature type="non-terminal residue" evidence="1">
    <location>
        <position position="1"/>
    </location>
</feature>
<evidence type="ECO:0000313" key="1">
    <source>
        <dbReference type="EMBL" id="KAJ9585514.1"/>
    </source>
</evidence>
<proteinExistence type="predicted"/>
<keyword evidence="2" id="KW-1185">Reference proteome</keyword>
<evidence type="ECO:0000313" key="2">
    <source>
        <dbReference type="Proteomes" id="UP001233999"/>
    </source>
</evidence>
<comment type="caution">
    <text evidence="1">The sequence shown here is derived from an EMBL/GenBank/DDBJ whole genome shotgun (WGS) entry which is preliminary data.</text>
</comment>